<dbReference type="FunFam" id="1.10.287.70:FF:000093">
    <property type="entry name" value="Calcium channel subunit Cch1"/>
    <property type="match status" value="1"/>
</dbReference>
<dbReference type="Pfam" id="PF00520">
    <property type="entry name" value="Ion_trans"/>
    <property type="match status" value="2"/>
</dbReference>
<keyword evidence="2" id="KW-0813">Transport</keyword>
<evidence type="ECO:0000256" key="4">
    <source>
        <dbReference type="ARBA" id="ARBA00022553"/>
    </source>
</evidence>
<evidence type="ECO:0000313" key="19">
    <source>
        <dbReference type="EMBL" id="KXN66897.1"/>
    </source>
</evidence>
<feature type="non-terminal residue" evidence="19">
    <location>
        <position position="1"/>
    </location>
</feature>
<name>A0A137NVV6_CONC2</name>
<evidence type="ECO:0000256" key="6">
    <source>
        <dbReference type="ARBA" id="ARBA00022673"/>
    </source>
</evidence>
<dbReference type="GO" id="GO:0008331">
    <property type="term" value="F:high voltage-gated calcium channel activity"/>
    <property type="evidence" value="ECO:0007669"/>
    <property type="project" value="TreeGrafter"/>
</dbReference>
<dbReference type="PANTHER" id="PTHR45628:SF7">
    <property type="entry name" value="VOLTAGE-DEPENDENT CALCIUM CHANNEL TYPE A SUBUNIT ALPHA-1"/>
    <property type="match status" value="1"/>
</dbReference>
<keyword evidence="11" id="KW-0406">Ion transport</keyword>
<comment type="subcellular location">
    <subcellularLocation>
        <location evidence="1">Cell membrane</location>
        <topology evidence="1">Multi-pass membrane protein</topology>
    </subcellularLocation>
</comment>
<dbReference type="GO" id="GO:0098703">
    <property type="term" value="P:calcium ion import across plasma membrane"/>
    <property type="evidence" value="ECO:0007669"/>
    <property type="project" value="TreeGrafter"/>
</dbReference>
<evidence type="ECO:0000256" key="3">
    <source>
        <dbReference type="ARBA" id="ARBA00022475"/>
    </source>
</evidence>
<keyword evidence="5" id="KW-0109">Calcium transport</keyword>
<proteinExistence type="inferred from homology"/>
<evidence type="ECO:0000256" key="14">
    <source>
        <dbReference type="ARBA" id="ARBA00023303"/>
    </source>
</evidence>
<dbReference type="STRING" id="796925.A0A137NVV6"/>
<dbReference type="InterPro" id="IPR005821">
    <property type="entry name" value="Ion_trans_dom"/>
</dbReference>
<evidence type="ECO:0000256" key="17">
    <source>
        <dbReference type="SAM" id="Phobius"/>
    </source>
</evidence>
<evidence type="ECO:0000256" key="2">
    <source>
        <dbReference type="ARBA" id="ARBA00022448"/>
    </source>
</evidence>
<dbReference type="OMA" id="WIIESTH"/>
<evidence type="ECO:0000313" key="20">
    <source>
        <dbReference type="Proteomes" id="UP000070444"/>
    </source>
</evidence>
<dbReference type="SUPFAM" id="SSF81324">
    <property type="entry name" value="Voltage-gated potassium channels"/>
    <property type="match status" value="2"/>
</dbReference>
<dbReference type="Gene3D" id="1.20.120.350">
    <property type="entry name" value="Voltage-gated potassium channels. Chain C"/>
    <property type="match status" value="2"/>
</dbReference>
<feature type="transmembrane region" description="Helical" evidence="17">
    <location>
        <begin position="35"/>
        <end position="52"/>
    </location>
</feature>
<keyword evidence="6" id="KW-0107">Calcium channel</keyword>
<organism evidence="19 20">
    <name type="scientific">Conidiobolus coronatus (strain ATCC 28846 / CBS 209.66 / NRRL 28638)</name>
    <name type="common">Delacroixia coronata</name>
    <dbReference type="NCBI Taxonomy" id="796925"/>
    <lineage>
        <taxon>Eukaryota</taxon>
        <taxon>Fungi</taxon>
        <taxon>Fungi incertae sedis</taxon>
        <taxon>Zoopagomycota</taxon>
        <taxon>Entomophthoromycotina</taxon>
        <taxon>Entomophthoromycetes</taxon>
        <taxon>Entomophthorales</taxon>
        <taxon>Ancylistaceae</taxon>
        <taxon>Conidiobolus</taxon>
    </lineage>
</organism>
<feature type="transmembrane region" description="Helical" evidence="17">
    <location>
        <begin position="205"/>
        <end position="227"/>
    </location>
</feature>
<dbReference type="GO" id="GO:0005509">
    <property type="term" value="F:calcium ion binding"/>
    <property type="evidence" value="ECO:0007669"/>
    <property type="project" value="InterPro"/>
</dbReference>
<dbReference type="Gene3D" id="1.10.287.70">
    <property type="match status" value="2"/>
</dbReference>
<gene>
    <name evidence="19" type="ORF">CONCODRAFT_27438</name>
</gene>
<evidence type="ECO:0000259" key="18">
    <source>
        <dbReference type="PROSITE" id="PS50222"/>
    </source>
</evidence>
<keyword evidence="7 17" id="KW-0812">Transmembrane</keyword>
<keyword evidence="4" id="KW-0597">Phosphoprotein</keyword>
<dbReference type="Proteomes" id="UP000070444">
    <property type="component" value="Unassembled WGS sequence"/>
</dbReference>
<reference evidence="19 20" key="1">
    <citation type="journal article" date="2015" name="Genome Biol. Evol.">
        <title>Phylogenomic analyses indicate that early fungi evolved digesting cell walls of algal ancestors of land plants.</title>
        <authorList>
            <person name="Chang Y."/>
            <person name="Wang S."/>
            <person name="Sekimoto S."/>
            <person name="Aerts A.L."/>
            <person name="Choi C."/>
            <person name="Clum A."/>
            <person name="LaButti K.M."/>
            <person name="Lindquist E.A."/>
            <person name="Yee Ngan C."/>
            <person name="Ohm R.A."/>
            <person name="Salamov A.A."/>
            <person name="Grigoriev I.V."/>
            <person name="Spatafora J.W."/>
            <person name="Berbee M.L."/>
        </authorList>
    </citation>
    <scope>NUCLEOTIDE SEQUENCE [LARGE SCALE GENOMIC DNA]</scope>
    <source>
        <strain evidence="19 20">NRRL 28638</strain>
    </source>
</reference>
<dbReference type="GO" id="GO:0005891">
    <property type="term" value="C:voltage-gated calcium channel complex"/>
    <property type="evidence" value="ECO:0007669"/>
    <property type="project" value="TreeGrafter"/>
</dbReference>
<dbReference type="OrthoDB" id="416585at2759"/>
<dbReference type="InterPro" id="IPR002048">
    <property type="entry name" value="EF_hand_dom"/>
</dbReference>
<protein>
    <recommendedName>
        <fullName evidence="16">Calcium-channel protein CCH1</fullName>
    </recommendedName>
</protein>
<keyword evidence="3" id="KW-1003">Cell membrane</keyword>
<dbReference type="PANTHER" id="PTHR45628">
    <property type="entry name" value="VOLTAGE-DEPENDENT CALCIUM CHANNEL TYPE A SUBUNIT ALPHA-1"/>
    <property type="match status" value="1"/>
</dbReference>
<feature type="transmembrane region" description="Helical" evidence="17">
    <location>
        <begin position="284"/>
        <end position="302"/>
    </location>
</feature>
<keyword evidence="10 17" id="KW-1133">Transmembrane helix</keyword>
<feature type="domain" description="EF-hand" evidence="18">
    <location>
        <begin position="540"/>
        <end position="575"/>
    </location>
</feature>
<dbReference type="EMBL" id="KQ964679">
    <property type="protein sequence ID" value="KXN66897.1"/>
    <property type="molecule type" value="Genomic_DNA"/>
</dbReference>
<evidence type="ECO:0000256" key="11">
    <source>
        <dbReference type="ARBA" id="ARBA00023065"/>
    </source>
</evidence>
<evidence type="ECO:0000256" key="12">
    <source>
        <dbReference type="ARBA" id="ARBA00023136"/>
    </source>
</evidence>
<dbReference type="AlphaFoldDB" id="A0A137NVV6"/>
<comment type="similarity">
    <text evidence="15">Belongs to the calcium channel alpha-1 subunit (TC 1.A.1.11) family.</text>
</comment>
<feature type="transmembrane region" description="Helical" evidence="17">
    <location>
        <begin position="349"/>
        <end position="368"/>
    </location>
</feature>
<dbReference type="InterPro" id="IPR027359">
    <property type="entry name" value="Volt_channel_dom_sf"/>
</dbReference>
<feature type="transmembrane region" description="Helical" evidence="17">
    <location>
        <begin position="6"/>
        <end position="23"/>
    </location>
</feature>
<evidence type="ECO:0000256" key="5">
    <source>
        <dbReference type="ARBA" id="ARBA00022568"/>
    </source>
</evidence>
<evidence type="ECO:0000256" key="7">
    <source>
        <dbReference type="ARBA" id="ARBA00022692"/>
    </source>
</evidence>
<feature type="transmembrane region" description="Helical" evidence="17">
    <location>
        <begin position="314"/>
        <end position="337"/>
    </location>
</feature>
<feature type="non-terminal residue" evidence="19">
    <location>
        <position position="618"/>
    </location>
</feature>
<keyword evidence="14" id="KW-0407">Ion channel</keyword>
<keyword evidence="9" id="KW-0851">Voltage-gated channel</keyword>
<feature type="transmembrane region" description="Helical" evidence="17">
    <location>
        <begin position="496"/>
        <end position="521"/>
    </location>
</feature>
<sequence length="618" mass="71212">LVITLIFTLEFFIVTSAIGFCFTKNSYLKQAWKRIDFIVLVLMWIDVFVSLSNPSYHTRLYFAVKSLRTLRLVTLSPILQNTIYTLFVSGFRGILDVVIFLLFFAIPYSIYGYLLFADLLMRCNAEDVQFMEQCQGLFVSPESGILVSKVWANPENFNFDTLASSLVLHLEILSRERWVHVMGIAMDIMGPGIQPVQDASWYTSLYFVAYFMFGSIFVLTLFITVVIENYRRFTGVSLLTADQRRYIDLKKQISSVNPSKHPPLVPTGKYQKLCYKLSIEKHGILHNTTAILLLLITLFSMMQYQGQSPTYKVILNVFTLLCTLGLVIEIPIVWVGLGPRNFWAKRWNVLYYVVLIFTTIVNIFEVSFNASATVEFIGRICQTVLLLKLIVKSDRLLQLANILVASSKDLLNFFMVVGTVMLFFSILLEQCFGLTKLGPNGSEYINFRNWINSFILVLKMTTGEDWNEIMHDYTVQYPHCVIGKDFLDSDCGNKSLAYVIFLAYNVISMYILMNMLIVLVLENFSFCYDITASFDLLTRDEIRRFKGLWKQIDPNMTGKVNAEKIIKIMKTEESYLDCKLYPQNLQVYSLLSEYSMMKKTKWTVPARIEVDGKLVKLQ</sequence>
<evidence type="ECO:0000256" key="8">
    <source>
        <dbReference type="ARBA" id="ARBA00022837"/>
    </source>
</evidence>
<keyword evidence="13" id="KW-0325">Glycoprotein</keyword>
<evidence type="ECO:0000256" key="13">
    <source>
        <dbReference type="ARBA" id="ARBA00023180"/>
    </source>
</evidence>
<evidence type="ECO:0000256" key="1">
    <source>
        <dbReference type="ARBA" id="ARBA00004651"/>
    </source>
</evidence>
<dbReference type="PROSITE" id="PS50222">
    <property type="entry name" value="EF_HAND_2"/>
    <property type="match status" value="1"/>
</dbReference>
<keyword evidence="20" id="KW-1185">Reference proteome</keyword>
<accession>A0A137NVV6</accession>
<evidence type="ECO:0000256" key="16">
    <source>
        <dbReference type="ARBA" id="ARBA00067459"/>
    </source>
</evidence>
<feature type="transmembrane region" description="Helical" evidence="17">
    <location>
        <begin position="98"/>
        <end position="116"/>
    </location>
</feature>
<feature type="transmembrane region" description="Helical" evidence="17">
    <location>
        <begin position="411"/>
        <end position="428"/>
    </location>
</feature>
<keyword evidence="12 17" id="KW-0472">Membrane</keyword>
<keyword evidence="8" id="KW-0106">Calcium</keyword>
<evidence type="ECO:0000256" key="9">
    <source>
        <dbReference type="ARBA" id="ARBA00022882"/>
    </source>
</evidence>
<evidence type="ECO:0000256" key="10">
    <source>
        <dbReference type="ARBA" id="ARBA00022989"/>
    </source>
</evidence>
<dbReference type="InterPro" id="IPR050599">
    <property type="entry name" value="VDCC_alpha-1_subunit"/>
</dbReference>
<evidence type="ECO:0000256" key="15">
    <source>
        <dbReference type="ARBA" id="ARBA00061395"/>
    </source>
</evidence>